<dbReference type="InterPro" id="IPR029052">
    <property type="entry name" value="Metallo-depent_PP-like"/>
</dbReference>
<organism evidence="7 8">
    <name type="scientific">Paxillus rubicundulus Ve08.2h10</name>
    <dbReference type="NCBI Taxonomy" id="930991"/>
    <lineage>
        <taxon>Eukaryota</taxon>
        <taxon>Fungi</taxon>
        <taxon>Dikarya</taxon>
        <taxon>Basidiomycota</taxon>
        <taxon>Agaricomycotina</taxon>
        <taxon>Agaricomycetes</taxon>
        <taxon>Agaricomycetidae</taxon>
        <taxon>Boletales</taxon>
        <taxon>Paxilineae</taxon>
        <taxon>Paxillaceae</taxon>
        <taxon>Paxillus</taxon>
    </lineage>
</organism>
<dbReference type="Pfam" id="PF14008">
    <property type="entry name" value="Metallophos_C"/>
    <property type="match status" value="1"/>
</dbReference>
<dbReference type="SUPFAM" id="SSF49363">
    <property type="entry name" value="Purple acid phosphatase, N-terminal domain"/>
    <property type="match status" value="1"/>
</dbReference>
<dbReference type="InterPro" id="IPR041792">
    <property type="entry name" value="MPP_PAP"/>
</dbReference>
<feature type="domain" description="Fibronectin type-III" evidence="6">
    <location>
        <begin position="45"/>
        <end position="142"/>
    </location>
</feature>
<dbReference type="InterPro" id="IPR003961">
    <property type="entry name" value="FN3_dom"/>
</dbReference>
<keyword evidence="1 4" id="KW-0732">Signal</keyword>
<evidence type="ECO:0000256" key="2">
    <source>
        <dbReference type="ARBA" id="ARBA00022801"/>
    </source>
</evidence>
<dbReference type="HOGENOM" id="CLU_013387_2_2_1"/>
<dbReference type="InterPro" id="IPR025733">
    <property type="entry name" value="PAPs_C"/>
</dbReference>
<dbReference type="PANTHER" id="PTHR22953">
    <property type="entry name" value="ACID PHOSPHATASE RELATED"/>
    <property type="match status" value="1"/>
</dbReference>
<feature type="chain" id="PRO_5005112187" description="Purple acid phosphatase" evidence="4">
    <location>
        <begin position="17"/>
        <end position="533"/>
    </location>
</feature>
<keyword evidence="2 4" id="KW-0378">Hydrolase</keyword>
<dbReference type="EC" id="3.1.3.2" evidence="4"/>
<dbReference type="PANTHER" id="PTHR22953:SF145">
    <property type="entry name" value="PURPLE ACID PHOSPHATASE"/>
    <property type="match status" value="1"/>
</dbReference>
<evidence type="ECO:0000256" key="4">
    <source>
        <dbReference type="RuleBase" id="RU361203"/>
    </source>
</evidence>
<dbReference type="InterPro" id="IPR015914">
    <property type="entry name" value="PAPs_N"/>
</dbReference>
<dbReference type="InParanoid" id="A0A0D0DLT5"/>
<evidence type="ECO:0000259" key="6">
    <source>
        <dbReference type="PROSITE" id="PS50853"/>
    </source>
</evidence>
<dbReference type="InterPro" id="IPR008963">
    <property type="entry name" value="Purple_acid_Pase-like_N"/>
</dbReference>
<reference evidence="7 8" key="1">
    <citation type="submission" date="2014-04" db="EMBL/GenBank/DDBJ databases">
        <authorList>
            <consortium name="DOE Joint Genome Institute"/>
            <person name="Kuo A."/>
            <person name="Kohler A."/>
            <person name="Jargeat P."/>
            <person name="Nagy L.G."/>
            <person name="Floudas D."/>
            <person name="Copeland A."/>
            <person name="Barry K.W."/>
            <person name="Cichocki N."/>
            <person name="Veneault-Fourrey C."/>
            <person name="LaButti K."/>
            <person name="Lindquist E.A."/>
            <person name="Lipzen A."/>
            <person name="Lundell T."/>
            <person name="Morin E."/>
            <person name="Murat C."/>
            <person name="Sun H."/>
            <person name="Tunlid A."/>
            <person name="Henrissat B."/>
            <person name="Grigoriev I.V."/>
            <person name="Hibbett D.S."/>
            <person name="Martin F."/>
            <person name="Nordberg H.P."/>
            <person name="Cantor M.N."/>
            <person name="Hua S.X."/>
        </authorList>
    </citation>
    <scope>NUCLEOTIDE SEQUENCE [LARGE SCALE GENOMIC DNA]</scope>
    <source>
        <strain evidence="7 8">Ve08.2h10</strain>
    </source>
</reference>
<dbReference type="SUPFAM" id="SSF56300">
    <property type="entry name" value="Metallo-dependent phosphatases"/>
    <property type="match status" value="1"/>
</dbReference>
<keyword evidence="3" id="KW-0325">Glycoprotein</keyword>
<accession>A0A0D0DLT5</accession>
<name>A0A0D0DLT5_9AGAM</name>
<dbReference type="GO" id="GO:0046872">
    <property type="term" value="F:metal ion binding"/>
    <property type="evidence" value="ECO:0007669"/>
    <property type="project" value="InterPro"/>
</dbReference>
<dbReference type="CDD" id="cd00839">
    <property type="entry name" value="MPP_PAPs"/>
    <property type="match status" value="1"/>
</dbReference>
<dbReference type="Gene3D" id="3.60.21.10">
    <property type="match status" value="1"/>
</dbReference>
<keyword evidence="8" id="KW-1185">Reference proteome</keyword>
<proteinExistence type="inferred from homology"/>
<feature type="region of interest" description="Disordered" evidence="5">
    <location>
        <begin position="338"/>
        <end position="357"/>
    </location>
</feature>
<dbReference type="AlphaFoldDB" id="A0A0D0DLT5"/>
<dbReference type="InterPro" id="IPR004843">
    <property type="entry name" value="Calcineurin-like_PHP"/>
</dbReference>
<sequence>MLPLFFVVSAALLVNAQNTSGPTSSLSCIAESKGVHVPGTVPCNPYEPLQQHLAFAGPNGMTVSWSTHGQLDTPQVWYGKTPTSLTSVAVGNSTTYPTSRVYDNHVKITGLESDTTYWYRTSYQNCAGCAYRPTDTFTTARAAGDDTPFTVAVVVDLGLMGADGLSTAVGPYGGAANPLGPTDLNTIQSLVENKDTYEFIAHFGDIAYADYFIKESWQGYFGNDSLIPNMTSVMDGYNSLLEQYYDQMTPLTSSKAYMVGAGNHEASLPFGDTISGTTDSVHNITYTTSICIPGQTNFTGYIHHFRMPSDESGGNGNFWYSWDYGLAHFISLDSETDLPTGLQSPDEAGGSDAGGNNGPFGYPNEQYEWLEKDLASIDRKKTPWVIVGLHRPWYIAAKNTSSNVCLACQQAFEPLMVKYGVDLYMQGHVHAYERNKPMANYSIDPAGLNNPQYPWNIINGAAGHYDGLDTLHTPLPYWIDEAFDTAYGWSRLTFHNQTHLTHEFVSSANGSVLDSATLYKEHKFSNGQGSGSN</sequence>
<dbReference type="STRING" id="930991.A0A0D0DLT5"/>
<dbReference type="Pfam" id="PF00149">
    <property type="entry name" value="Metallophos"/>
    <property type="match status" value="1"/>
</dbReference>
<dbReference type="EMBL" id="KN825289">
    <property type="protein sequence ID" value="KIK92353.1"/>
    <property type="molecule type" value="Genomic_DNA"/>
</dbReference>
<protein>
    <recommendedName>
        <fullName evidence="4">Purple acid phosphatase</fullName>
        <ecNumber evidence="4">3.1.3.2</ecNumber>
    </recommendedName>
</protein>
<feature type="signal peptide" evidence="4">
    <location>
        <begin position="1"/>
        <end position="16"/>
    </location>
</feature>
<dbReference type="Gene3D" id="2.60.40.380">
    <property type="entry name" value="Purple acid phosphatase-like, N-terminal"/>
    <property type="match status" value="1"/>
</dbReference>
<evidence type="ECO:0000313" key="8">
    <source>
        <dbReference type="Proteomes" id="UP000054538"/>
    </source>
</evidence>
<reference evidence="8" key="2">
    <citation type="submission" date="2015-01" db="EMBL/GenBank/DDBJ databases">
        <title>Evolutionary Origins and Diversification of the Mycorrhizal Mutualists.</title>
        <authorList>
            <consortium name="DOE Joint Genome Institute"/>
            <consortium name="Mycorrhizal Genomics Consortium"/>
            <person name="Kohler A."/>
            <person name="Kuo A."/>
            <person name="Nagy L.G."/>
            <person name="Floudas D."/>
            <person name="Copeland A."/>
            <person name="Barry K.W."/>
            <person name="Cichocki N."/>
            <person name="Veneault-Fourrey C."/>
            <person name="LaButti K."/>
            <person name="Lindquist E.A."/>
            <person name="Lipzen A."/>
            <person name="Lundell T."/>
            <person name="Morin E."/>
            <person name="Murat C."/>
            <person name="Riley R."/>
            <person name="Ohm R."/>
            <person name="Sun H."/>
            <person name="Tunlid A."/>
            <person name="Henrissat B."/>
            <person name="Grigoriev I.V."/>
            <person name="Hibbett D.S."/>
            <person name="Martin F."/>
        </authorList>
    </citation>
    <scope>NUCLEOTIDE SEQUENCE [LARGE SCALE GENOMIC DNA]</scope>
    <source>
        <strain evidence="8">Ve08.2h10</strain>
    </source>
</reference>
<dbReference type="Proteomes" id="UP000054538">
    <property type="component" value="Unassembled WGS sequence"/>
</dbReference>
<evidence type="ECO:0000313" key="7">
    <source>
        <dbReference type="EMBL" id="KIK92353.1"/>
    </source>
</evidence>
<evidence type="ECO:0000256" key="3">
    <source>
        <dbReference type="ARBA" id="ARBA00023180"/>
    </source>
</evidence>
<dbReference type="PROSITE" id="PS50853">
    <property type="entry name" value="FN3"/>
    <property type="match status" value="1"/>
</dbReference>
<evidence type="ECO:0000256" key="1">
    <source>
        <dbReference type="ARBA" id="ARBA00022729"/>
    </source>
</evidence>
<dbReference type="Pfam" id="PF16656">
    <property type="entry name" value="Pur_ac_phosph_N"/>
    <property type="match status" value="1"/>
</dbReference>
<comment type="similarity">
    <text evidence="4">Belongs to the metallophosphoesterase superfamily. Purple acid phosphatase family.</text>
</comment>
<comment type="catalytic activity">
    <reaction evidence="4">
        <text>a phosphate monoester + H2O = an alcohol + phosphate</text>
        <dbReference type="Rhea" id="RHEA:15017"/>
        <dbReference type="ChEBI" id="CHEBI:15377"/>
        <dbReference type="ChEBI" id="CHEBI:30879"/>
        <dbReference type="ChEBI" id="CHEBI:43474"/>
        <dbReference type="ChEBI" id="CHEBI:67140"/>
        <dbReference type="EC" id="3.1.3.2"/>
    </reaction>
</comment>
<dbReference type="InterPro" id="IPR039331">
    <property type="entry name" value="PAPs-like"/>
</dbReference>
<dbReference type="GO" id="GO:0003993">
    <property type="term" value="F:acid phosphatase activity"/>
    <property type="evidence" value="ECO:0007669"/>
    <property type="project" value="UniProtKB-EC"/>
</dbReference>
<evidence type="ECO:0000256" key="5">
    <source>
        <dbReference type="SAM" id="MobiDB-lite"/>
    </source>
</evidence>
<gene>
    <name evidence="7" type="ORF">PAXRUDRAFT_147540</name>
</gene>
<dbReference type="OrthoDB" id="45007at2759"/>